<feature type="compositionally biased region" description="Low complexity" evidence="1">
    <location>
        <begin position="27"/>
        <end position="37"/>
    </location>
</feature>
<feature type="compositionally biased region" description="Basic and acidic residues" evidence="1">
    <location>
        <begin position="9"/>
        <end position="19"/>
    </location>
</feature>
<dbReference type="Proteomes" id="UP000038040">
    <property type="component" value="Unplaced"/>
</dbReference>
<name>A0A0N4UQK6_DRAME</name>
<evidence type="ECO:0000313" key="2">
    <source>
        <dbReference type="EMBL" id="VDN60892.1"/>
    </source>
</evidence>
<gene>
    <name evidence="2" type="ORF">DME_LOCUS10865</name>
</gene>
<feature type="region of interest" description="Disordered" evidence="1">
    <location>
        <begin position="1"/>
        <end position="78"/>
    </location>
</feature>
<dbReference type="Proteomes" id="UP000274756">
    <property type="component" value="Unassembled WGS sequence"/>
</dbReference>
<dbReference type="EMBL" id="UYYG01001262">
    <property type="protein sequence ID" value="VDN60892.1"/>
    <property type="molecule type" value="Genomic_DNA"/>
</dbReference>
<organism evidence="3 5">
    <name type="scientific">Dracunculus medinensis</name>
    <name type="common">Guinea worm</name>
    <dbReference type="NCBI Taxonomy" id="318479"/>
    <lineage>
        <taxon>Eukaryota</taxon>
        <taxon>Metazoa</taxon>
        <taxon>Ecdysozoa</taxon>
        <taxon>Nematoda</taxon>
        <taxon>Chromadorea</taxon>
        <taxon>Rhabditida</taxon>
        <taxon>Spirurina</taxon>
        <taxon>Dracunculoidea</taxon>
        <taxon>Dracunculidae</taxon>
        <taxon>Dracunculus</taxon>
    </lineage>
</organism>
<dbReference type="AlphaFoldDB" id="A0A0N4UQK6"/>
<feature type="compositionally biased region" description="Basic residues" evidence="1">
    <location>
        <begin position="61"/>
        <end position="75"/>
    </location>
</feature>
<evidence type="ECO:0000313" key="5">
    <source>
        <dbReference type="WBParaSite" id="DME_0001029701-mRNA-1"/>
    </source>
</evidence>
<accession>A0A0N4UQK6</accession>
<evidence type="ECO:0000313" key="4">
    <source>
        <dbReference type="Proteomes" id="UP000274756"/>
    </source>
</evidence>
<evidence type="ECO:0000313" key="3">
    <source>
        <dbReference type="Proteomes" id="UP000038040"/>
    </source>
</evidence>
<feature type="compositionally biased region" description="Polar residues" evidence="1">
    <location>
        <begin position="50"/>
        <end position="60"/>
    </location>
</feature>
<evidence type="ECO:0000256" key="1">
    <source>
        <dbReference type="SAM" id="MobiDB-lite"/>
    </source>
</evidence>
<reference evidence="2 4" key="2">
    <citation type="submission" date="2018-11" db="EMBL/GenBank/DDBJ databases">
        <authorList>
            <consortium name="Pathogen Informatics"/>
        </authorList>
    </citation>
    <scope>NUCLEOTIDE SEQUENCE [LARGE SCALE GENOMIC DNA]</scope>
</reference>
<proteinExistence type="predicted"/>
<keyword evidence="4" id="KW-1185">Reference proteome</keyword>
<protein>
    <submittedName>
        <fullName evidence="2 5">Uncharacterized protein</fullName>
    </submittedName>
</protein>
<sequence length="118" mass="13370">MRRLFSRSVNDRSANDDRISAPLNQGEYYNNNSSNESSDIEQQDLDFHSGGSQLLSNNSTSRRRLPRNKRGKRQMRVADKAALSLRTKRNNHLISLSGAQSRPIITARQNQVCPSDIL</sequence>
<dbReference type="WBParaSite" id="DME_0001029701-mRNA-1">
    <property type="protein sequence ID" value="DME_0001029701-mRNA-1"/>
    <property type="gene ID" value="DME_0001029701"/>
</dbReference>
<reference evidence="5" key="1">
    <citation type="submission" date="2017-02" db="UniProtKB">
        <authorList>
            <consortium name="WormBaseParasite"/>
        </authorList>
    </citation>
    <scope>IDENTIFICATION</scope>
</reference>